<evidence type="ECO:0000256" key="1">
    <source>
        <dbReference type="ARBA" id="ARBA00022448"/>
    </source>
</evidence>
<dbReference type="InterPro" id="IPR003593">
    <property type="entry name" value="AAA+_ATPase"/>
</dbReference>
<keyword evidence="2" id="KW-0547">Nucleotide-binding</keyword>
<dbReference type="Proteomes" id="UP001501599">
    <property type="component" value="Unassembled WGS sequence"/>
</dbReference>
<dbReference type="InterPro" id="IPR051782">
    <property type="entry name" value="ABC_Transporter_VariousFunc"/>
</dbReference>
<dbReference type="Pfam" id="PF00005">
    <property type="entry name" value="ABC_tran"/>
    <property type="match status" value="1"/>
</dbReference>
<organism evidence="5 6">
    <name type="scientific">Agrococcus versicolor</name>
    <dbReference type="NCBI Taxonomy" id="501482"/>
    <lineage>
        <taxon>Bacteria</taxon>
        <taxon>Bacillati</taxon>
        <taxon>Actinomycetota</taxon>
        <taxon>Actinomycetes</taxon>
        <taxon>Micrococcales</taxon>
        <taxon>Microbacteriaceae</taxon>
        <taxon>Agrococcus</taxon>
    </lineage>
</organism>
<evidence type="ECO:0000259" key="4">
    <source>
        <dbReference type="PROSITE" id="PS50893"/>
    </source>
</evidence>
<dbReference type="InterPro" id="IPR003439">
    <property type="entry name" value="ABC_transporter-like_ATP-bd"/>
</dbReference>
<keyword evidence="3" id="KW-0067">ATP-binding</keyword>
<comment type="caution">
    <text evidence="5">The sequence shown here is derived from an EMBL/GenBank/DDBJ whole genome shotgun (WGS) entry which is preliminary data.</text>
</comment>
<evidence type="ECO:0000313" key="5">
    <source>
        <dbReference type="EMBL" id="GAA2171865.1"/>
    </source>
</evidence>
<dbReference type="EMBL" id="BAAAQT010000005">
    <property type="protein sequence ID" value="GAA2171865.1"/>
    <property type="molecule type" value="Genomic_DNA"/>
</dbReference>
<name>A0ABP5MB35_9MICO</name>
<keyword evidence="1" id="KW-0813">Transport</keyword>
<dbReference type="PROSITE" id="PS50893">
    <property type="entry name" value="ABC_TRANSPORTER_2"/>
    <property type="match status" value="1"/>
</dbReference>
<accession>A0ABP5MB35</accession>
<dbReference type="PANTHER" id="PTHR42939:SF1">
    <property type="entry name" value="ABC TRANSPORTER ATP-BINDING PROTEIN ALBC-RELATED"/>
    <property type="match status" value="1"/>
</dbReference>
<evidence type="ECO:0000313" key="6">
    <source>
        <dbReference type="Proteomes" id="UP001501599"/>
    </source>
</evidence>
<dbReference type="Gene3D" id="3.40.50.300">
    <property type="entry name" value="P-loop containing nucleotide triphosphate hydrolases"/>
    <property type="match status" value="1"/>
</dbReference>
<dbReference type="PANTHER" id="PTHR42939">
    <property type="entry name" value="ABC TRANSPORTER ATP-BINDING PROTEIN ALBC-RELATED"/>
    <property type="match status" value="1"/>
</dbReference>
<feature type="domain" description="ABC transporter" evidence="4">
    <location>
        <begin position="9"/>
        <end position="235"/>
    </location>
</feature>
<dbReference type="SUPFAM" id="SSF52540">
    <property type="entry name" value="P-loop containing nucleoside triphosphate hydrolases"/>
    <property type="match status" value="1"/>
</dbReference>
<keyword evidence="6" id="KW-1185">Reference proteome</keyword>
<evidence type="ECO:0000256" key="2">
    <source>
        <dbReference type="ARBA" id="ARBA00022741"/>
    </source>
</evidence>
<proteinExistence type="predicted"/>
<reference evidence="6" key="1">
    <citation type="journal article" date="2019" name="Int. J. Syst. Evol. Microbiol.">
        <title>The Global Catalogue of Microorganisms (GCM) 10K type strain sequencing project: providing services to taxonomists for standard genome sequencing and annotation.</title>
        <authorList>
            <consortium name="The Broad Institute Genomics Platform"/>
            <consortium name="The Broad Institute Genome Sequencing Center for Infectious Disease"/>
            <person name="Wu L."/>
            <person name="Ma J."/>
        </authorList>
    </citation>
    <scope>NUCLEOTIDE SEQUENCE [LARGE SCALE GENOMIC DNA]</scope>
    <source>
        <strain evidence="6">JCM 16026</strain>
    </source>
</reference>
<gene>
    <name evidence="5" type="ORF">GCM10009846_07520</name>
</gene>
<evidence type="ECO:0000256" key="3">
    <source>
        <dbReference type="ARBA" id="ARBA00022840"/>
    </source>
</evidence>
<protein>
    <recommendedName>
        <fullName evidence="4">ABC transporter domain-containing protein</fullName>
    </recommendedName>
</protein>
<sequence length="240" mass="25843">MSVPSAVLLEVRGARISYRHDQMVVDGIDLSVDAGELVALLGHNGSGKSTLMRAAFDLVPLRSGSIALRGVQSRRAEARPHALLLAGNEQLPTFLSGRELIQLLATMYAVQVDEPRIDELFALYGMAGRQDDLIEDYSHGMRKKTQLVAALLLRRPLTVVDETLNGIDREALVLAEEDLAGLTDGGAVILCSHELPMLERVATRVVVLDGGRIVADLPMSHVLDGDGGLAGVLDEHALDR</sequence>
<dbReference type="InterPro" id="IPR027417">
    <property type="entry name" value="P-loop_NTPase"/>
</dbReference>
<dbReference type="SMART" id="SM00382">
    <property type="entry name" value="AAA"/>
    <property type="match status" value="1"/>
</dbReference>